<dbReference type="RefSeq" id="WP_107938599.1">
    <property type="nucleotide sequence ID" value="NZ_QANS01000001.1"/>
</dbReference>
<dbReference type="PANTHER" id="PTHR38033">
    <property type="entry name" value="MEMBRANE PROTEIN-RELATED"/>
    <property type="match status" value="1"/>
</dbReference>
<dbReference type="Proteomes" id="UP000244248">
    <property type="component" value="Unassembled WGS sequence"/>
</dbReference>
<comment type="caution">
    <text evidence="3">The sequence shown here is derived from an EMBL/GenBank/DDBJ whole genome shotgun (WGS) entry which is preliminary data.</text>
</comment>
<organism evidence="3 4">
    <name type="scientific">Stenotrophobium rhamnosiphilum</name>
    <dbReference type="NCBI Taxonomy" id="2029166"/>
    <lineage>
        <taxon>Bacteria</taxon>
        <taxon>Pseudomonadati</taxon>
        <taxon>Pseudomonadota</taxon>
        <taxon>Gammaproteobacteria</taxon>
        <taxon>Nevskiales</taxon>
        <taxon>Nevskiaceae</taxon>
        <taxon>Stenotrophobium</taxon>
    </lineage>
</organism>
<evidence type="ECO:0000256" key="1">
    <source>
        <dbReference type="SAM" id="Phobius"/>
    </source>
</evidence>
<dbReference type="OrthoDB" id="6998040at2"/>
<evidence type="ECO:0000313" key="4">
    <source>
        <dbReference type="Proteomes" id="UP000244248"/>
    </source>
</evidence>
<dbReference type="PANTHER" id="PTHR38033:SF1">
    <property type="entry name" value="DOTU FAMILY TYPE IV_VI SECRETION SYSTEM PROTEIN"/>
    <property type="match status" value="1"/>
</dbReference>
<reference evidence="3 4" key="1">
    <citation type="submission" date="2018-04" db="EMBL/GenBank/DDBJ databases">
        <title>Novel species isolated from glacier.</title>
        <authorList>
            <person name="Liu Q."/>
            <person name="Xin Y.-H."/>
        </authorList>
    </citation>
    <scope>NUCLEOTIDE SEQUENCE [LARGE SCALE GENOMIC DNA]</scope>
    <source>
        <strain evidence="3 4">GT1R17</strain>
    </source>
</reference>
<accession>A0A2T5MJZ4</accession>
<proteinExistence type="predicted"/>
<keyword evidence="4" id="KW-1185">Reference proteome</keyword>
<gene>
    <name evidence="3" type="ORF">CJD38_01900</name>
</gene>
<keyword evidence="1" id="KW-1133">Transmembrane helix</keyword>
<name>A0A2T5MJZ4_9GAMM</name>
<keyword evidence="1" id="KW-0812">Transmembrane</keyword>
<dbReference type="NCBIfam" id="TIGR03349">
    <property type="entry name" value="IV_VI_DotU"/>
    <property type="match status" value="1"/>
</dbReference>
<evidence type="ECO:0000259" key="2">
    <source>
        <dbReference type="Pfam" id="PF09850"/>
    </source>
</evidence>
<dbReference type="Gene3D" id="1.25.40.590">
    <property type="entry name" value="Type IV / VI secretion system, DotU"/>
    <property type="match status" value="1"/>
</dbReference>
<protein>
    <submittedName>
        <fullName evidence="3">Type IV secretion protein DotU</fullName>
    </submittedName>
</protein>
<evidence type="ECO:0000313" key="3">
    <source>
        <dbReference type="EMBL" id="PTU32890.1"/>
    </source>
</evidence>
<dbReference type="InterPro" id="IPR038522">
    <property type="entry name" value="T4/T6SS_DotU_sf"/>
</dbReference>
<sequence>MNPSDKLSVRAMLRDTALEVSLLAQGATTTSVPQLRERCQQLVRDFEKALESRRIPADVREDAVYAQCGLLDEFALTYLPIDKRYEWDSNPLQVERFSNHDAGERIYQRLSARMLEPHANIELLECYSTILGLGFRGRYARAGEPQRAAIVVALNERLASTRVPHEGFIVDSTRPPRFAWLRQLSPWAIAAIACAAAALIWIAWGQSLDEQLAQLLRAKA</sequence>
<dbReference type="Pfam" id="PF09850">
    <property type="entry name" value="DotU"/>
    <property type="match status" value="1"/>
</dbReference>
<dbReference type="EMBL" id="QANS01000001">
    <property type="protein sequence ID" value="PTU32890.1"/>
    <property type="molecule type" value="Genomic_DNA"/>
</dbReference>
<dbReference type="InterPro" id="IPR017732">
    <property type="entry name" value="T4/T6SS_DotU"/>
</dbReference>
<keyword evidence="1" id="KW-0472">Membrane</keyword>
<feature type="transmembrane region" description="Helical" evidence="1">
    <location>
        <begin position="184"/>
        <end position="204"/>
    </location>
</feature>
<dbReference type="AlphaFoldDB" id="A0A2T5MJZ4"/>
<feature type="domain" description="Type IV / VI secretion system DotU" evidence="2">
    <location>
        <begin position="13"/>
        <end position="203"/>
    </location>
</feature>